<gene>
    <name evidence="5" type="ORF">P5673_017767</name>
</gene>
<dbReference type="GO" id="GO:0005085">
    <property type="term" value="F:guanyl-nucleotide exchange factor activity"/>
    <property type="evidence" value="ECO:0007669"/>
    <property type="project" value="UniProtKB-KW"/>
</dbReference>
<evidence type="ECO:0000313" key="6">
    <source>
        <dbReference type="Proteomes" id="UP001249851"/>
    </source>
</evidence>
<proteinExistence type="predicted"/>
<dbReference type="GO" id="GO:0007265">
    <property type="term" value="P:Ras protein signal transduction"/>
    <property type="evidence" value="ECO:0007669"/>
    <property type="project" value="TreeGrafter"/>
</dbReference>
<dbReference type="SMART" id="SM00147">
    <property type="entry name" value="RasGEF"/>
    <property type="match status" value="1"/>
</dbReference>
<dbReference type="AlphaFoldDB" id="A0AAD9QEE1"/>
<dbReference type="CDD" id="cd00155">
    <property type="entry name" value="RasGEF"/>
    <property type="match status" value="1"/>
</dbReference>
<protein>
    <submittedName>
        <fullName evidence="5">Ras guanine nucleotide exchange factor I</fullName>
    </submittedName>
</protein>
<dbReference type="EMBL" id="JARQWQ010000039">
    <property type="protein sequence ID" value="KAK2559680.1"/>
    <property type="molecule type" value="Genomic_DNA"/>
</dbReference>
<dbReference type="SUPFAM" id="SSF48366">
    <property type="entry name" value="Ras GEF"/>
    <property type="match status" value="1"/>
</dbReference>
<evidence type="ECO:0000256" key="3">
    <source>
        <dbReference type="SAM" id="MobiDB-lite"/>
    </source>
</evidence>
<accession>A0AAD9QEE1</accession>
<comment type="caution">
    <text evidence="5">The sequence shown here is derived from an EMBL/GenBank/DDBJ whole genome shotgun (WGS) entry which is preliminary data.</text>
</comment>
<evidence type="ECO:0000256" key="1">
    <source>
        <dbReference type="ARBA" id="ARBA00022658"/>
    </source>
</evidence>
<name>A0AAD9QEE1_ACRCE</name>
<evidence type="ECO:0000313" key="5">
    <source>
        <dbReference type="EMBL" id="KAK2559680.1"/>
    </source>
</evidence>
<feature type="region of interest" description="Disordered" evidence="3">
    <location>
        <begin position="202"/>
        <end position="251"/>
    </location>
</feature>
<keyword evidence="1 2" id="KW-0344">Guanine-nucleotide releasing factor</keyword>
<dbReference type="GO" id="GO:0005886">
    <property type="term" value="C:plasma membrane"/>
    <property type="evidence" value="ECO:0007669"/>
    <property type="project" value="TreeGrafter"/>
</dbReference>
<reference evidence="5" key="1">
    <citation type="journal article" date="2023" name="G3 (Bethesda)">
        <title>Whole genome assembly and annotation of the endangered Caribbean coral Acropora cervicornis.</title>
        <authorList>
            <person name="Selwyn J.D."/>
            <person name="Vollmer S.V."/>
        </authorList>
    </citation>
    <scope>NUCLEOTIDE SEQUENCE</scope>
    <source>
        <strain evidence="5">K2</strain>
    </source>
</reference>
<dbReference type="Proteomes" id="UP001249851">
    <property type="component" value="Unassembled WGS sequence"/>
</dbReference>
<keyword evidence="6" id="KW-1185">Reference proteome</keyword>
<dbReference type="PANTHER" id="PTHR23113">
    <property type="entry name" value="GUANINE NUCLEOTIDE EXCHANGE FACTOR"/>
    <property type="match status" value="1"/>
</dbReference>
<dbReference type="Gene3D" id="1.10.840.10">
    <property type="entry name" value="Ras guanine-nucleotide exchange factors catalytic domain"/>
    <property type="match status" value="1"/>
</dbReference>
<evidence type="ECO:0000259" key="4">
    <source>
        <dbReference type="PROSITE" id="PS50009"/>
    </source>
</evidence>
<evidence type="ECO:0000256" key="2">
    <source>
        <dbReference type="PROSITE-ProRule" id="PRU00168"/>
    </source>
</evidence>
<dbReference type="InterPro" id="IPR008937">
    <property type="entry name" value="Ras-like_GEF"/>
</dbReference>
<dbReference type="InterPro" id="IPR001895">
    <property type="entry name" value="RASGEF_cat_dom"/>
</dbReference>
<feature type="domain" description="Ras-GEF" evidence="4">
    <location>
        <begin position="1"/>
        <end position="198"/>
    </location>
</feature>
<reference evidence="5" key="2">
    <citation type="journal article" date="2023" name="Science">
        <title>Genomic signatures of disease resistance in endangered staghorn corals.</title>
        <authorList>
            <person name="Vollmer S.V."/>
            <person name="Selwyn J.D."/>
            <person name="Despard B.A."/>
            <person name="Roesel C.L."/>
        </authorList>
    </citation>
    <scope>NUCLEOTIDE SEQUENCE</scope>
    <source>
        <strain evidence="5">K2</strain>
    </source>
</reference>
<sequence>MELFHSLSKFAFLYFQLSTWVAATIVTEKSVEKRANMFINFIETAKLCLELRNFNAVMAIVVAALGCAPVRRLHKTKELVPKEYLEQYAKMEILMDTKDNYKRYRQALATSPTPSVPYFGIYMKDLTFIAEGNPDFFKGGLINLTKRRQIYLVIDEIRRFQKDVYNFQEVSEIRDYLANEKIHTEKELYDISCQFEPGLPRRHSEAGKMMTSRPIPKSSAVSGRMAGKRSLSLSRSSTTFEAAATGAESTS</sequence>
<dbReference type="PANTHER" id="PTHR23113:SF368">
    <property type="entry name" value="CELL DIVISION CONTROL PROTEIN 25"/>
    <property type="match status" value="1"/>
</dbReference>
<organism evidence="5 6">
    <name type="scientific">Acropora cervicornis</name>
    <name type="common">Staghorn coral</name>
    <dbReference type="NCBI Taxonomy" id="6130"/>
    <lineage>
        <taxon>Eukaryota</taxon>
        <taxon>Metazoa</taxon>
        <taxon>Cnidaria</taxon>
        <taxon>Anthozoa</taxon>
        <taxon>Hexacorallia</taxon>
        <taxon>Scleractinia</taxon>
        <taxon>Astrocoeniina</taxon>
        <taxon>Acroporidae</taxon>
        <taxon>Acropora</taxon>
    </lineage>
</organism>
<feature type="compositionally biased region" description="Low complexity" evidence="3">
    <location>
        <begin position="229"/>
        <end position="239"/>
    </location>
</feature>
<dbReference type="Pfam" id="PF00617">
    <property type="entry name" value="RasGEF"/>
    <property type="match status" value="1"/>
</dbReference>
<dbReference type="InterPro" id="IPR036964">
    <property type="entry name" value="RASGEF_cat_dom_sf"/>
</dbReference>
<dbReference type="PROSITE" id="PS50009">
    <property type="entry name" value="RASGEF_CAT"/>
    <property type="match status" value="1"/>
</dbReference>
<dbReference type="InterPro" id="IPR023578">
    <property type="entry name" value="Ras_GEF_dom_sf"/>
</dbReference>